<feature type="region of interest" description="Disordered" evidence="1">
    <location>
        <begin position="726"/>
        <end position="914"/>
    </location>
</feature>
<evidence type="ECO:0000256" key="1">
    <source>
        <dbReference type="SAM" id="MobiDB-lite"/>
    </source>
</evidence>
<feature type="region of interest" description="Disordered" evidence="1">
    <location>
        <begin position="1"/>
        <end position="135"/>
    </location>
</feature>
<evidence type="ECO:0000313" key="3">
    <source>
        <dbReference type="Proteomes" id="UP000018201"/>
    </source>
</evidence>
<dbReference type="EMBL" id="HG692447">
    <property type="protein sequence ID" value="CDI82779.1"/>
    <property type="molecule type" value="Genomic_DNA"/>
</dbReference>
<accession>U6GW51</accession>
<feature type="region of interest" description="Disordered" evidence="1">
    <location>
        <begin position="1238"/>
        <end position="1364"/>
    </location>
</feature>
<keyword evidence="3" id="KW-1185">Reference proteome</keyword>
<organism evidence="2 3">
    <name type="scientific">Eimeria praecox</name>
    <dbReference type="NCBI Taxonomy" id="51316"/>
    <lineage>
        <taxon>Eukaryota</taxon>
        <taxon>Sar</taxon>
        <taxon>Alveolata</taxon>
        <taxon>Apicomplexa</taxon>
        <taxon>Conoidasida</taxon>
        <taxon>Coccidia</taxon>
        <taxon>Eucoccidiorida</taxon>
        <taxon>Eimeriorina</taxon>
        <taxon>Eimeriidae</taxon>
        <taxon>Eimeria</taxon>
    </lineage>
</organism>
<feature type="compositionally biased region" description="Polar residues" evidence="1">
    <location>
        <begin position="362"/>
        <end position="372"/>
    </location>
</feature>
<feature type="compositionally biased region" description="Low complexity" evidence="1">
    <location>
        <begin position="1247"/>
        <end position="1267"/>
    </location>
</feature>
<proteinExistence type="predicted"/>
<name>U6GW51_9EIME</name>
<feature type="compositionally biased region" description="Polar residues" evidence="1">
    <location>
        <begin position="196"/>
        <end position="213"/>
    </location>
</feature>
<feature type="compositionally biased region" description="Polar residues" evidence="1">
    <location>
        <begin position="294"/>
        <end position="309"/>
    </location>
</feature>
<feature type="region of interest" description="Disordered" evidence="1">
    <location>
        <begin position="359"/>
        <end position="440"/>
    </location>
</feature>
<dbReference type="OrthoDB" id="346123at2759"/>
<feature type="compositionally biased region" description="Low complexity" evidence="1">
    <location>
        <begin position="746"/>
        <end position="755"/>
    </location>
</feature>
<feature type="compositionally biased region" description="Basic and acidic residues" evidence="1">
    <location>
        <begin position="390"/>
        <end position="400"/>
    </location>
</feature>
<feature type="compositionally biased region" description="Low complexity" evidence="1">
    <location>
        <begin position="1190"/>
        <end position="1211"/>
    </location>
</feature>
<reference evidence="2" key="1">
    <citation type="submission" date="2013-10" db="EMBL/GenBank/DDBJ databases">
        <title>Genomic analysis of the causative agents of coccidiosis in chickens.</title>
        <authorList>
            <person name="Reid A.J."/>
            <person name="Blake D."/>
            <person name="Billington K."/>
            <person name="Browne H."/>
            <person name="Dunn M."/>
            <person name="Hung S."/>
            <person name="Kawahara F."/>
            <person name="Miranda-Saavedra D."/>
            <person name="Mourier T."/>
            <person name="Nagra H."/>
            <person name="Otto T.D."/>
            <person name="Rawlings N."/>
            <person name="Sanchez A."/>
            <person name="Sanders M."/>
            <person name="Subramaniam C."/>
            <person name="Tay Y."/>
            <person name="Dear P."/>
            <person name="Doerig C."/>
            <person name="Gruber A."/>
            <person name="Parkinson J."/>
            <person name="Shirley M."/>
            <person name="Wan K.L."/>
            <person name="Berriman M."/>
            <person name="Tomley F."/>
            <person name="Pain A."/>
        </authorList>
    </citation>
    <scope>NUCLEOTIDE SEQUENCE [LARGE SCALE GENOMIC DNA]</scope>
    <source>
        <strain evidence="2">Houghton</strain>
    </source>
</reference>
<feature type="compositionally biased region" description="Basic and acidic residues" evidence="1">
    <location>
        <begin position="1282"/>
        <end position="1300"/>
    </location>
</feature>
<feature type="compositionally biased region" description="Basic and acidic residues" evidence="1">
    <location>
        <begin position="876"/>
        <end position="889"/>
    </location>
</feature>
<feature type="region of interest" description="Disordered" evidence="1">
    <location>
        <begin position="189"/>
        <end position="213"/>
    </location>
</feature>
<feature type="compositionally biased region" description="Basic and acidic residues" evidence="1">
    <location>
        <begin position="538"/>
        <end position="549"/>
    </location>
</feature>
<feature type="compositionally biased region" description="Basic and acidic residues" evidence="1">
    <location>
        <begin position="849"/>
        <end position="865"/>
    </location>
</feature>
<feature type="region of interest" description="Disordered" evidence="1">
    <location>
        <begin position="1061"/>
        <end position="1083"/>
    </location>
</feature>
<gene>
    <name evidence="2" type="ORF">EPH_0041240</name>
</gene>
<protein>
    <submittedName>
        <fullName evidence="2">Uncharacterized protein</fullName>
    </submittedName>
</protein>
<evidence type="ECO:0000313" key="2">
    <source>
        <dbReference type="EMBL" id="CDI82779.1"/>
    </source>
</evidence>
<feature type="compositionally biased region" description="Polar residues" evidence="1">
    <location>
        <begin position="824"/>
        <end position="834"/>
    </location>
</feature>
<feature type="compositionally biased region" description="Polar residues" evidence="1">
    <location>
        <begin position="1343"/>
        <end position="1353"/>
    </location>
</feature>
<feature type="compositionally biased region" description="Polar residues" evidence="1">
    <location>
        <begin position="775"/>
        <end position="792"/>
    </location>
</feature>
<feature type="compositionally biased region" description="Basic and acidic residues" evidence="1">
    <location>
        <begin position="726"/>
        <end position="735"/>
    </location>
</feature>
<feature type="region of interest" description="Disordered" evidence="1">
    <location>
        <begin position="598"/>
        <end position="680"/>
    </location>
</feature>
<dbReference type="VEuPathDB" id="ToxoDB:EPH_0041240"/>
<feature type="compositionally biased region" description="Basic and acidic residues" evidence="1">
    <location>
        <begin position="473"/>
        <end position="484"/>
    </location>
</feature>
<dbReference type="Proteomes" id="UP000018201">
    <property type="component" value="Unassembled WGS sequence"/>
</dbReference>
<feature type="compositionally biased region" description="Polar residues" evidence="1">
    <location>
        <begin position="37"/>
        <end position="56"/>
    </location>
</feature>
<feature type="compositionally biased region" description="Polar residues" evidence="1">
    <location>
        <begin position="513"/>
        <end position="524"/>
    </location>
</feature>
<feature type="compositionally biased region" description="Polar residues" evidence="1">
    <location>
        <begin position="1301"/>
        <end position="1311"/>
    </location>
</feature>
<feature type="region of interest" description="Disordered" evidence="1">
    <location>
        <begin position="1158"/>
        <end position="1212"/>
    </location>
</feature>
<feature type="compositionally biased region" description="Polar residues" evidence="1">
    <location>
        <begin position="1163"/>
        <end position="1177"/>
    </location>
</feature>
<feature type="region of interest" description="Disordered" evidence="1">
    <location>
        <begin position="472"/>
        <end position="583"/>
    </location>
</feature>
<reference evidence="2" key="2">
    <citation type="submission" date="2013-10" db="EMBL/GenBank/DDBJ databases">
        <authorList>
            <person name="Aslett M."/>
        </authorList>
    </citation>
    <scope>NUCLEOTIDE SEQUENCE [LARGE SCALE GENOMIC DNA]</scope>
    <source>
        <strain evidence="2">Houghton</strain>
    </source>
</reference>
<sequence length="1469" mass="159445">MKGYSSNERFHHGLNPVSFSNPAPAEGNSEALPVRHAQTNPSGSGQLTEDPSSTAYSGAAARKRDAESGCKGQGGVTWPLMWATPKARPSYRSTSTVRGGTKSYRGGQAPPAAREGTKYEGSRVAARPSSVGASVRRSQVMASHCTQACSVNIPEQRRLSRHQQQTLQFKVQGGKNVKVPRHFVNAEGGPSLMDGPQSSASNSDAHPCTVSDSSAAPELHHLQKRRTWMLLQHLVDQLENEGRSDALLQRPELLQKLLHVIMPLVPLKAALGKFAANTKTASISRPQGSVGATHHSTAHGTRSPSARPVSTSFIRTVHASAPPSSADSHLRPTLLHHARHSPSRPPPISALHGVVQVPRGWSNDSPVTSEPSVQYPEGAADASRNASSRVPRDRDIRDASSTRARIVPKRDVGNTSGSGRLEGPLHWYDKPRPVRAPSTGKAYTHVASRLPQGALQHRRPLKTRSHAALVEKSIAERKQVRPADVEWASSPRHSNESVTDPVASARSEGSDATLKSSGTPSLGSASEDCPDFGFARQLTEDSRGREDWNTSRPQHPVRFSVTPDVEALPPSPRASNSDGEMPQSVRWGKSALATQGSLVAQEELQSVERGVQPPGLTKSPTPNSGARRRRLAEPRSTAARRHTVATTVASRQNSEEEDKSIRSLGGSLEAPLGSPEKRERRYTAVGTAKFKSTTAAIKGGRFVLTGEDADGGAKAQGMARVPLLKDIPKARDGRRATIQTVTPRNSSSFSRKLSSGAKRRMSPVLTKKIGKKGSKTFQKLSSISPRDLSPQSARGRRMSAPPPRRATQSKIAPAFSSRARNVADRSSPTRSPSASFKYAGRRKTVRLISPKEKGKTSNTQKDGESAKPQAEGTAQVEKKNELEEKDKNQEVPPEAEPDPEPPYPYLTLKELPPLDQPLRPLSHLCSLPFEDGPKSPPPFEDPITLMHVLDRTERFTQNARDEATQRAVSYLSNDSPGTMLLVARWLDSVTNAVESNTITASEKFPWREVVPPLFVGANRHRELLSSKVRSQSTPKDLRAFLETEGFIETQGQKLQHLLETKDIPTKPSEVSEGSPPPKPRTPLDNYLDYLLAVAVDSLRKRQRPIVIPKMTQHSFKIRDESVSSCCCDAYASNQTLESCQNEWMCRRQRRPDVVSSYYEHMASQHQRTSASVGVNSSKKPKETTHRPTASKGPMGKGSSPPSSHQQQGNSSCADGTFRKPMCECEAVSEEIKALAKGDCRPSSKSASPCPSTPLVSPSPPSVNRVFSGTSLKEKSTNACELPTEKEGKHFHTEESDRDDSAGSSHSQSDLTRSPGLPSNPKFRTKLSDRAAELQPSNVDDGLASSSPQPQRFSPTPAVGAKAKAKKQLVANGPVPRVALIGQKAAVGSKPLRPLGQAQWQTDSDKPMSPSQWRITGTVSRRPREHPVKKYAHVQSKASSAVGQHPLQLIVTLEMMMKDLSLKCASKVRL</sequence>
<feature type="region of interest" description="Disordered" evidence="1">
    <location>
        <begin position="284"/>
        <end position="309"/>
    </location>
</feature>